<dbReference type="EMBL" id="GBRH01259446">
    <property type="protein sequence ID" value="JAD38449.1"/>
    <property type="molecule type" value="Transcribed_RNA"/>
</dbReference>
<sequence>MGLGSGPSAHYAWPDNRPCPIKSTPSPHRCGGWLRRRPPASLYCTSHLGQRRLSQKRN</sequence>
<proteinExistence type="predicted"/>
<reference evidence="1" key="1">
    <citation type="submission" date="2014-09" db="EMBL/GenBank/DDBJ databases">
        <authorList>
            <person name="Magalhaes I.L.F."/>
            <person name="Oliveira U."/>
            <person name="Santos F.R."/>
            <person name="Vidigal T.H.D.A."/>
            <person name="Brescovit A.D."/>
            <person name="Santos A.J."/>
        </authorList>
    </citation>
    <scope>NUCLEOTIDE SEQUENCE</scope>
    <source>
        <tissue evidence="1">Shoot tissue taken approximately 20 cm above the soil surface</tissue>
    </source>
</reference>
<evidence type="ECO:0000313" key="1">
    <source>
        <dbReference type="EMBL" id="JAD38449.1"/>
    </source>
</evidence>
<dbReference type="AlphaFoldDB" id="A0A0A8ZGD0"/>
<reference evidence="1" key="2">
    <citation type="journal article" date="2015" name="Data Brief">
        <title>Shoot transcriptome of the giant reed, Arundo donax.</title>
        <authorList>
            <person name="Barrero R.A."/>
            <person name="Guerrero F.D."/>
            <person name="Moolhuijzen P."/>
            <person name="Goolsby J.A."/>
            <person name="Tidwell J."/>
            <person name="Bellgard S.E."/>
            <person name="Bellgard M.I."/>
        </authorList>
    </citation>
    <scope>NUCLEOTIDE SEQUENCE</scope>
    <source>
        <tissue evidence="1">Shoot tissue taken approximately 20 cm above the soil surface</tissue>
    </source>
</reference>
<name>A0A0A8ZGD0_ARUDO</name>
<organism evidence="1">
    <name type="scientific">Arundo donax</name>
    <name type="common">Giant reed</name>
    <name type="synonym">Donax arundinaceus</name>
    <dbReference type="NCBI Taxonomy" id="35708"/>
    <lineage>
        <taxon>Eukaryota</taxon>
        <taxon>Viridiplantae</taxon>
        <taxon>Streptophyta</taxon>
        <taxon>Embryophyta</taxon>
        <taxon>Tracheophyta</taxon>
        <taxon>Spermatophyta</taxon>
        <taxon>Magnoliopsida</taxon>
        <taxon>Liliopsida</taxon>
        <taxon>Poales</taxon>
        <taxon>Poaceae</taxon>
        <taxon>PACMAD clade</taxon>
        <taxon>Arundinoideae</taxon>
        <taxon>Arundineae</taxon>
        <taxon>Arundo</taxon>
    </lineage>
</organism>
<accession>A0A0A8ZGD0</accession>
<protein>
    <submittedName>
        <fullName evidence="1">Uncharacterized protein</fullName>
    </submittedName>
</protein>